<evidence type="ECO:0000256" key="2">
    <source>
        <dbReference type="ARBA" id="ARBA00029447"/>
    </source>
</evidence>
<reference evidence="8" key="2">
    <citation type="submission" date="2021-04" db="EMBL/GenBank/DDBJ databases">
        <authorList>
            <person name="Gilroy R."/>
        </authorList>
    </citation>
    <scope>NUCLEOTIDE SEQUENCE</scope>
    <source>
        <strain evidence="8">5032</strain>
    </source>
</reference>
<keyword evidence="5" id="KW-0472">Membrane</keyword>
<dbReference type="Gene3D" id="1.10.287.950">
    <property type="entry name" value="Methyl-accepting chemotaxis protein"/>
    <property type="match status" value="1"/>
</dbReference>
<keyword evidence="4" id="KW-0175">Coiled coil</keyword>
<comment type="caution">
    <text evidence="8">The sequence shown here is derived from an EMBL/GenBank/DDBJ whole genome shotgun (WGS) entry which is preliminary data.</text>
</comment>
<dbReference type="EMBL" id="DWZD01000046">
    <property type="protein sequence ID" value="HJA79571.1"/>
    <property type="molecule type" value="Genomic_DNA"/>
</dbReference>
<evidence type="ECO:0000256" key="3">
    <source>
        <dbReference type="PROSITE-ProRule" id="PRU00284"/>
    </source>
</evidence>
<feature type="transmembrane region" description="Helical" evidence="5">
    <location>
        <begin position="190"/>
        <end position="211"/>
    </location>
</feature>
<dbReference type="InterPro" id="IPR003660">
    <property type="entry name" value="HAMP_dom"/>
</dbReference>
<dbReference type="SUPFAM" id="SSF158472">
    <property type="entry name" value="HAMP domain-like"/>
    <property type="match status" value="1"/>
</dbReference>
<dbReference type="GO" id="GO:0007165">
    <property type="term" value="P:signal transduction"/>
    <property type="evidence" value="ECO:0007669"/>
    <property type="project" value="UniProtKB-KW"/>
</dbReference>
<dbReference type="GO" id="GO:0016020">
    <property type="term" value="C:membrane"/>
    <property type="evidence" value="ECO:0007669"/>
    <property type="project" value="InterPro"/>
</dbReference>
<dbReference type="Pfam" id="PF00015">
    <property type="entry name" value="MCPsignal"/>
    <property type="match status" value="1"/>
</dbReference>
<keyword evidence="1 3" id="KW-0807">Transducer</keyword>
<keyword evidence="5" id="KW-1133">Transmembrane helix</keyword>
<organism evidence="8 9">
    <name type="scientific">Candidatus Desulfovibrio intestinavium</name>
    <dbReference type="NCBI Taxonomy" id="2838534"/>
    <lineage>
        <taxon>Bacteria</taxon>
        <taxon>Pseudomonadati</taxon>
        <taxon>Thermodesulfobacteriota</taxon>
        <taxon>Desulfovibrionia</taxon>
        <taxon>Desulfovibrionales</taxon>
        <taxon>Desulfovibrionaceae</taxon>
        <taxon>Desulfovibrio</taxon>
    </lineage>
</organism>
<dbReference type="Proteomes" id="UP000823821">
    <property type="component" value="Unassembled WGS sequence"/>
</dbReference>
<evidence type="ECO:0000313" key="8">
    <source>
        <dbReference type="EMBL" id="HJA79571.1"/>
    </source>
</evidence>
<evidence type="ECO:0000256" key="5">
    <source>
        <dbReference type="SAM" id="Phobius"/>
    </source>
</evidence>
<dbReference type="SMART" id="SM00304">
    <property type="entry name" value="HAMP"/>
    <property type="match status" value="1"/>
</dbReference>
<evidence type="ECO:0000256" key="4">
    <source>
        <dbReference type="SAM" id="Coils"/>
    </source>
</evidence>
<dbReference type="PANTHER" id="PTHR32089">
    <property type="entry name" value="METHYL-ACCEPTING CHEMOTAXIS PROTEIN MCPB"/>
    <property type="match status" value="1"/>
</dbReference>
<name>A0A9D2HMT3_9BACT</name>
<dbReference type="SUPFAM" id="SSF58104">
    <property type="entry name" value="Methyl-accepting chemotaxis protein (MCP) signaling domain"/>
    <property type="match status" value="1"/>
</dbReference>
<dbReference type="Gene3D" id="6.10.340.10">
    <property type="match status" value="1"/>
</dbReference>
<evidence type="ECO:0000259" key="6">
    <source>
        <dbReference type="PROSITE" id="PS50111"/>
    </source>
</evidence>
<feature type="transmembrane region" description="Helical" evidence="5">
    <location>
        <begin position="12"/>
        <end position="32"/>
    </location>
</feature>
<proteinExistence type="inferred from homology"/>
<gene>
    <name evidence="8" type="ORF">H9784_08430</name>
</gene>
<dbReference type="PANTHER" id="PTHR32089:SF112">
    <property type="entry name" value="LYSOZYME-LIKE PROTEIN-RELATED"/>
    <property type="match status" value="1"/>
</dbReference>
<dbReference type="CDD" id="cd06225">
    <property type="entry name" value="HAMP"/>
    <property type="match status" value="1"/>
</dbReference>
<feature type="domain" description="HAMP" evidence="7">
    <location>
        <begin position="212"/>
        <end position="264"/>
    </location>
</feature>
<keyword evidence="5" id="KW-0812">Transmembrane</keyword>
<dbReference type="SMART" id="SM00283">
    <property type="entry name" value="MA"/>
    <property type="match status" value="1"/>
</dbReference>
<dbReference type="InterPro" id="IPR004089">
    <property type="entry name" value="MCPsignal_dom"/>
</dbReference>
<reference evidence="8" key="1">
    <citation type="journal article" date="2021" name="PeerJ">
        <title>Extensive microbial diversity within the chicken gut microbiome revealed by metagenomics and culture.</title>
        <authorList>
            <person name="Gilroy R."/>
            <person name="Ravi A."/>
            <person name="Getino M."/>
            <person name="Pursley I."/>
            <person name="Horton D.L."/>
            <person name="Alikhan N.F."/>
            <person name="Baker D."/>
            <person name="Gharbi K."/>
            <person name="Hall N."/>
            <person name="Watson M."/>
            <person name="Adriaenssens E.M."/>
            <person name="Foster-Nyarko E."/>
            <person name="Jarju S."/>
            <person name="Secka A."/>
            <person name="Antonio M."/>
            <person name="Oren A."/>
            <person name="Chaudhuri R.R."/>
            <person name="La Ragione R."/>
            <person name="Hildebrand F."/>
            <person name="Pallen M.J."/>
        </authorList>
    </citation>
    <scope>NUCLEOTIDE SEQUENCE</scope>
    <source>
        <strain evidence="8">5032</strain>
    </source>
</reference>
<dbReference type="Pfam" id="PF00672">
    <property type="entry name" value="HAMP"/>
    <property type="match status" value="1"/>
</dbReference>
<evidence type="ECO:0000256" key="1">
    <source>
        <dbReference type="ARBA" id="ARBA00023224"/>
    </source>
</evidence>
<protein>
    <submittedName>
        <fullName evidence="8">CZB domain-containing protein</fullName>
    </submittedName>
</protein>
<dbReference type="Pfam" id="PF13682">
    <property type="entry name" value="CZB"/>
    <property type="match status" value="1"/>
</dbReference>
<feature type="coiled-coil region" evidence="4">
    <location>
        <begin position="270"/>
        <end position="300"/>
    </location>
</feature>
<dbReference type="InterPro" id="IPR025991">
    <property type="entry name" value="Chemoreceptor_zinc-bind_dom"/>
</dbReference>
<sequence>MLWANLSISKKLLLGFVGALIAMLFFSAVAWLSSENIMHLADAALYKQRAAVILTLREVDHLNWTENLNKHIIAGAKGDLSDIQTDGHKCAFGKWFYSDERRELERQLPDTARHFAALEKPHLVLHESAADILKQARSGNLQEAEARFEAVTMQASKDVLSELSTIRNMVDAASQRDAGEYQDVGHSTQIFFLIMQAFAILVLAVASILFARSISQPLGLLVSRAREVVAGNLDIDLRLPRKDETGQLSQALGSLLDCLKQKLVENEQKSSEALAHAARAEKALREAEQKEARISSLLTEMTQIAAQADNIAAHLAESSRYLAEQVEAVNTGSRDQNIQMKRNMENVEQLAVAAGEIVQDAALSTEDAGKSRDSAGRGLEVVKGCESSMHRLLVMAEKQSKDLLQLDESASSIGDIMNVIVDIADQTNLLALNAAIEAARAGEAGRGFAVVADEVRKLAEKTVQATASVGDKIGEIQQAIHSCVSFMQDARLAAEEADDLARRSGTALQEIVDAAGHSESGAARIATAAQQQHGIVVTVSEGMRQVRAIADRNFAAMDSAAEQVRALVEMAAELKELIDRLKQ</sequence>
<dbReference type="Gene3D" id="1.20.120.30">
    <property type="entry name" value="Aspartate receptor, ligand-binding domain"/>
    <property type="match status" value="1"/>
</dbReference>
<dbReference type="PROSITE" id="PS50885">
    <property type="entry name" value="HAMP"/>
    <property type="match status" value="1"/>
</dbReference>
<accession>A0A9D2HMT3</accession>
<evidence type="ECO:0000259" key="7">
    <source>
        <dbReference type="PROSITE" id="PS50885"/>
    </source>
</evidence>
<dbReference type="PROSITE" id="PS50111">
    <property type="entry name" value="CHEMOTAXIS_TRANSDUC_2"/>
    <property type="match status" value="1"/>
</dbReference>
<feature type="domain" description="Methyl-accepting transducer" evidence="6">
    <location>
        <begin position="311"/>
        <end position="547"/>
    </location>
</feature>
<evidence type="ECO:0000313" key="9">
    <source>
        <dbReference type="Proteomes" id="UP000823821"/>
    </source>
</evidence>
<comment type="similarity">
    <text evidence="2">Belongs to the methyl-accepting chemotaxis (MCP) protein family.</text>
</comment>
<dbReference type="AlphaFoldDB" id="A0A9D2HMT3"/>